<evidence type="ECO:0000256" key="1">
    <source>
        <dbReference type="SAM" id="SignalP"/>
    </source>
</evidence>
<dbReference type="EMBL" id="CYPS01000023">
    <property type="protein sequence ID" value="CUH42618.1"/>
    <property type="molecule type" value="Genomic_DNA"/>
</dbReference>
<reference evidence="3" key="1">
    <citation type="submission" date="2015-09" db="EMBL/GenBank/DDBJ databases">
        <authorList>
            <person name="Rodrigo-Torres L."/>
            <person name="Arahal D.R."/>
        </authorList>
    </citation>
    <scope>NUCLEOTIDE SEQUENCE [LARGE SCALE GENOMIC DNA]</scope>
    <source>
        <strain evidence="3">CECT 4293</strain>
    </source>
</reference>
<gene>
    <name evidence="2" type="ORF">RUM4293_01506</name>
</gene>
<dbReference type="PROSITE" id="PS51257">
    <property type="entry name" value="PROKAR_LIPOPROTEIN"/>
    <property type="match status" value="1"/>
</dbReference>
<dbReference type="Proteomes" id="UP000050786">
    <property type="component" value="Unassembled WGS sequence"/>
</dbReference>
<evidence type="ECO:0008006" key="4">
    <source>
        <dbReference type="Google" id="ProtNLM"/>
    </source>
</evidence>
<evidence type="ECO:0000313" key="3">
    <source>
        <dbReference type="Proteomes" id="UP000050786"/>
    </source>
</evidence>
<keyword evidence="1" id="KW-0732">Signal</keyword>
<feature type="signal peptide" evidence="1">
    <location>
        <begin position="1"/>
        <end position="24"/>
    </location>
</feature>
<sequence>MTKVLRTLTTSAAIALGTACVALADDGVLPKDNAEFEKWGDESGWTIYVDKSRNACLIERVDENENVVQMGLTADKEFGYVGVFTKADVEFKDNKVHLRLDDKAYVGDATAAPSNLARDYKGGYLLANNPNFVDDLQKRYVMTVMPEDANTFDVSLDGTLKAIDKARECNSAVAG</sequence>
<dbReference type="AlphaFoldDB" id="A0A0P1E2Y1"/>
<proteinExistence type="predicted"/>
<name>A0A0P1E2Y1_9RHOB</name>
<evidence type="ECO:0000313" key="2">
    <source>
        <dbReference type="EMBL" id="CUH42618.1"/>
    </source>
</evidence>
<organism evidence="2 3">
    <name type="scientific">Ruegeria atlantica</name>
    <dbReference type="NCBI Taxonomy" id="81569"/>
    <lineage>
        <taxon>Bacteria</taxon>
        <taxon>Pseudomonadati</taxon>
        <taxon>Pseudomonadota</taxon>
        <taxon>Alphaproteobacteria</taxon>
        <taxon>Rhodobacterales</taxon>
        <taxon>Roseobacteraceae</taxon>
        <taxon>Ruegeria</taxon>
    </lineage>
</organism>
<feature type="chain" id="PRO_5006061156" description="Invasion protein B, involved in pathogenesis" evidence="1">
    <location>
        <begin position="25"/>
        <end position="175"/>
    </location>
</feature>
<protein>
    <recommendedName>
        <fullName evidence="4">Invasion protein B, involved in pathogenesis</fullName>
    </recommendedName>
</protein>
<dbReference type="RefSeq" id="WP_058272691.1">
    <property type="nucleotide sequence ID" value="NZ_CYPS01000023.1"/>
</dbReference>
<keyword evidence="3" id="KW-1185">Reference proteome</keyword>
<accession>A0A0P1E2Y1</accession>